<proteinExistence type="predicted"/>
<dbReference type="EMBL" id="AASDFP010000066">
    <property type="protein sequence ID" value="EFB2194810.1"/>
    <property type="molecule type" value="Genomic_DNA"/>
</dbReference>
<dbReference type="Pfam" id="PF06416">
    <property type="entry name" value="T3SS_NleG"/>
    <property type="match status" value="1"/>
</dbReference>
<evidence type="ECO:0000313" key="1">
    <source>
        <dbReference type="EMBL" id="EFB2194810.1"/>
    </source>
</evidence>
<dbReference type="InterPro" id="IPR038436">
    <property type="entry name" value="Effector_NleG_sf"/>
</dbReference>
<gene>
    <name evidence="1" type="ORF">FIJ20_21855</name>
</gene>
<sequence>MPVILNFSNGSVLPENELEALRHIARSNQNDTITIGGRNMRLHYIQFMDGFSVEPILGGLWDHLGAREAHHLADRLTRQLNGGNTFLQAYSLYLEQRQAAPLVQESVIKTLLDRINSNAFPVSLQDFSCTEEHLNCPITLHIPETGVFVRNARNSEICALYDQEALTELILRNALHPLSRDPFAPEMIISKDKCHFNITKQCFYALPIGFAPIFPDTCY</sequence>
<reference evidence="1 2" key="1">
    <citation type="submission" date="2019-06" db="EMBL/GenBank/DDBJ databases">
        <authorList>
            <consortium name="NARMS: The National Antimicrobial Resistance Monitoring System"/>
        </authorList>
    </citation>
    <scope>NUCLEOTIDE SEQUENCE [LARGE SCALE GENOMIC DNA]</scope>
    <source>
        <strain evidence="1 2">FSIS11921886</strain>
    </source>
</reference>
<dbReference type="AlphaFoldDB" id="A0A8S7CVE7"/>
<dbReference type="Proteomes" id="UP000519859">
    <property type="component" value="Unassembled WGS sequence"/>
</dbReference>
<dbReference type="RefSeq" id="WP_001144076.1">
    <property type="nucleotide sequence ID" value="NZ_CYBM01000021.1"/>
</dbReference>
<dbReference type="InterPro" id="IPR010489">
    <property type="entry name" value="Effector_NleG"/>
</dbReference>
<organism evidence="1 2">
    <name type="scientific">Escherichia coli</name>
    <dbReference type="NCBI Taxonomy" id="562"/>
    <lineage>
        <taxon>Bacteria</taxon>
        <taxon>Pseudomonadati</taxon>
        <taxon>Pseudomonadota</taxon>
        <taxon>Gammaproteobacteria</taxon>
        <taxon>Enterobacterales</taxon>
        <taxon>Enterobacteriaceae</taxon>
        <taxon>Escherichia</taxon>
    </lineage>
</organism>
<dbReference type="GO" id="GO:0004842">
    <property type="term" value="F:ubiquitin-protein transferase activity"/>
    <property type="evidence" value="ECO:0007669"/>
    <property type="project" value="InterPro"/>
</dbReference>
<comment type="caution">
    <text evidence="1">The sequence shown here is derived from an EMBL/GenBank/DDBJ whole genome shotgun (WGS) entry which is preliminary data.</text>
</comment>
<protein>
    <submittedName>
        <fullName evidence="1">DUF1076 domain-containing protein</fullName>
    </submittedName>
</protein>
<evidence type="ECO:0000313" key="2">
    <source>
        <dbReference type="Proteomes" id="UP000519859"/>
    </source>
</evidence>
<dbReference type="Gene3D" id="3.30.40.80">
    <property type="entry name" value="Effector protein NleG"/>
    <property type="match status" value="1"/>
</dbReference>
<accession>A0A8S7CVE7</accession>
<dbReference type="GO" id="GO:0044403">
    <property type="term" value="P:biological process involved in symbiotic interaction"/>
    <property type="evidence" value="ECO:0007669"/>
    <property type="project" value="InterPro"/>
</dbReference>
<name>A0A8S7CVE7_ECOLX</name>